<accession>A0ABV0G9N0</accession>
<dbReference type="EMBL" id="JBDPZC010000001">
    <property type="protein sequence ID" value="MEO3711765.1"/>
    <property type="molecule type" value="Genomic_DNA"/>
</dbReference>
<feature type="compositionally biased region" description="Polar residues" evidence="1">
    <location>
        <begin position="288"/>
        <end position="303"/>
    </location>
</feature>
<proteinExistence type="predicted"/>
<feature type="compositionally biased region" description="Polar residues" evidence="1">
    <location>
        <begin position="383"/>
        <end position="401"/>
    </location>
</feature>
<dbReference type="RefSeq" id="WP_347605964.1">
    <property type="nucleotide sequence ID" value="NZ_JBDPZC010000001.1"/>
</dbReference>
<name>A0ABV0G9N0_9BURK</name>
<feature type="compositionally biased region" description="Low complexity" evidence="1">
    <location>
        <begin position="252"/>
        <end position="280"/>
    </location>
</feature>
<feature type="compositionally biased region" description="Polar residues" evidence="1">
    <location>
        <begin position="510"/>
        <end position="522"/>
    </location>
</feature>
<keyword evidence="3" id="KW-1185">Reference proteome</keyword>
<evidence type="ECO:0000313" key="3">
    <source>
        <dbReference type="Proteomes" id="UP001462640"/>
    </source>
</evidence>
<feature type="compositionally biased region" description="Low complexity" evidence="1">
    <location>
        <begin position="402"/>
        <end position="423"/>
    </location>
</feature>
<organism evidence="2 3">
    <name type="scientific">Roseateles flavus</name>
    <dbReference type="NCBI Taxonomy" id="3149041"/>
    <lineage>
        <taxon>Bacteria</taxon>
        <taxon>Pseudomonadati</taxon>
        <taxon>Pseudomonadota</taxon>
        <taxon>Betaproteobacteria</taxon>
        <taxon>Burkholderiales</taxon>
        <taxon>Sphaerotilaceae</taxon>
        <taxon>Roseateles</taxon>
    </lineage>
</organism>
<dbReference type="Proteomes" id="UP001462640">
    <property type="component" value="Unassembled WGS sequence"/>
</dbReference>
<evidence type="ECO:0000256" key="1">
    <source>
        <dbReference type="SAM" id="MobiDB-lite"/>
    </source>
</evidence>
<reference evidence="2 3" key="1">
    <citation type="submission" date="2024-05" db="EMBL/GenBank/DDBJ databases">
        <title>Roseateles sp. 2.12 16S ribosomal RNA gene Genome sequencing and assembly.</title>
        <authorList>
            <person name="Woo H."/>
        </authorList>
    </citation>
    <scope>NUCLEOTIDE SEQUENCE [LARGE SCALE GENOMIC DNA]</scope>
    <source>
        <strain evidence="2 3">2.12</strain>
    </source>
</reference>
<feature type="region of interest" description="Disordered" evidence="1">
    <location>
        <begin position="83"/>
        <end position="319"/>
    </location>
</feature>
<protein>
    <submittedName>
        <fullName evidence="2">Uncharacterized protein</fullName>
    </submittedName>
</protein>
<gene>
    <name evidence="2" type="ORF">ABDJ40_03190</name>
</gene>
<feature type="compositionally biased region" description="Low complexity" evidence="1">
    <location>
        <begin position="494"/>
        <end position="504"/>
    </location>
</feature>
<evidence type="ECO:0000313" key="2">
    <source>
        <dbReference type="EMBL" id="MEO3711765.1"/>
    </source>
</evidence>
<feature type="compositionally biased region" description="Polar residues" evidence="1">
    <location>
        <begin position="442"/>
        <end position="452"/>
    </location>
</feature>
<feature type="region of interest" description="Disordered" evidence="1">
    <location>
        <begin position="374"/>
        <end position="522"/>
    </location>
</feature>
<sequence length="579" mass="59042">MPPPSGSLPISVSLSLSAPASLMPPAARQQRPQLKDEQLKRSLLLAGLLHVWLAVLVGTAPGDARQDEQAGGGRLTVRLQGAATAQPGGAPDSQADRGPVGDAPSRRFGGVVRREDEPAPPDQPGAAREGDWAPQPSSVKQLQDTPDSARPRAEPLQPLAPPRSEALRSELPTPPAEVDPRVTRQLDSAPPTPAQVQAARVEPLARPLERLQPVARPSLPAQSAERLDTQVSPARIEVPQRLERLSAPSPTELRALPPLEAPAPRVSTLQSPSQPSPLTQAVRPQALGTLSSTPATIAASPTLSLPERSTGRLSADSLRPADKVQAAALAPLAAEQGARAQDLPASPGLAPSEHAVAQLPAEAASSAARISAPQPLGRLTPSAAAQSSLQGLQPMSVPSEQAGSGAAAATPAGSAAASSATGRASERTPGTAAQPQAGERSLTGNATASTAPGAQVAPAPGKVSLTGADPSQGPSALPQPGSPDAGAQRGRDVATAPSAPASAPRLNLDLPTSQRGPVASSRSRALLEIAPNPPELKTKLQKDMEKALREDCRKAYAENGLLALGAMALDALRAKGCKF</sequence>
<feature type="compositionally biased region" description="Polar residues" evidence="1">
    <location>
        <begin position="135"/>
        <end position="146"/>
    </location>
</feature>
<comment type="caution">
    <text evidence="2">The sequence shown here is derived from an EMBL/GenBank/DDBJ whole genome shotgun (WGS) entry which is preliminary data.</text>
</comment>